<dbReference type="EMBL" id="JBHUII010000003">
    <property type="protein sequence ID" value="MFD2205266.1"/>
    <property type="molecule type" value="Genomic_DNA"/>
</dbReference>
<reference evidence="6" key="1">
    <citation type="journal article" date="2019" name="Int. J. Syst. Evol. Microbiol.">
        <title>The Global Catalogue of Microorganisms (GCM) 10K type strain sequencing project: providing services to taxonomists for standard genome sequencing and annotation.</title>
        <authorList>
            <consortium name="The Broad Institute Genomics Platform"/>
            <consortium name="The Broad Institute Genome Sequencing Center for Infectious Disease"/>
            <person name="Wu L."/>
            <person name="Ma J."/>
        </authorList>
    </citation>
    <scope>NUCLEOTIDE SEQUENCE [LARGE SCALE GENOMIC DNA]</scope>
    <source>
        <strain evidence="6">CGMCC 4.7192</strain>
    </source>
</reference>
<dbReference type="Proteomes" id="UP001597294">
    <property type="component" value="Unassembled WGS sequence"/>
</dbReference>
<comment type="caution">
    <text evidence="5">The sequence shown here is derived from an EMBL/GenBank/DDBJ whole genome shotgun (WGS) entry which is preliminary data.</text>
</comment>
<accession>A0ABW5BJB2</accession>
<dbReference type="RefSeq" id="WP_380249707.1">
    <property type="nucleotide sequence ID" value="NZ_JBHUII010000003.1"/>
</dbReference>
<name>A0ABW5BJB2_9PROT</name>
<comment type="similarity">
    <text evidence="1">Belongs to the TTC38 family.</text>
</comment>
<dbReference type="Gene3D" id="1.25.40.10">
    <property type="entry name" value="Tetratricopeptide repeat domain"/>
    <property type="match status" value="1"/>
</dbReference>
<protein>
    <recommendedName>
        <fullName evidence="2">Tetratricopeptide repeat protein 38</fullName>
    </recommendedName>
</protein>
<evidence type="ECO:0000256" key="1">
    <source>
        <dbReference type="ARBA" id="ARBA00005857"/>
    </source>
</evidence>
<evidence type="ECO:0000256" key="4">
    <source>
        <dbReference type="ARBA" id="ARBA00022803"/>
    </source>
</evidence>
<dbReference type="InterPro" id="IPR033891">
    <property type="entry name" value="TTC38"/>
</dbReference>
<evidence type="ECO:0000256" key="2">
    <source>
        <dbReference type="ARBA" id="ARBA00019992"/>
    </source>
</evidence>
<dbReference type="PANTHER" id="PTHR16263">
    <property type="entry name" value="TETRATRICOPEPTIDE REPEAT PROTEIN 38"/>
    <property type="match status" value="1"/>
</dbReference>
<sequence>MALKDCRGVSVSYDNRSAIEAMEQAHICTMDFTGDPIGMINKVLKEHPDFVMGHCFKAAWLTQTLETRIYDRMVSALGAAEALWSKANERERGHIRAVRAWIDGDFFGAVQQWEKILTRNPFDLFALQLIHLTDVLLGDIAGQRDCVARVFALWAEDTPGYEFVLGFYSFGLEENADYLQAEELGRMSLAIRPDNPYAVHAVSHVMEMQGRQAGGINFMRDRAGSWSKSHFANHLWWHLSLFHLDVGQVDRVFDIYDNSLRTPHQTADKYEELDAAALLWRLKLLGIDVGDRWSSLADKWEPSAADTLYAFNDVHAMMSFVSDGRADAAKTLLSANERHIHHATDANTAMSREIGLPFCLALQDFENEEYSSCVDRLLAVRYRTHRLGGSHAQRDIIGWTLLEAALRAKRFNVALALANERCALKKTSVQNWQYVARAHKGLGQLDKAEKAEARALSLMTG</sequence>
<dbReference type="CDD" id="cd05804">
    <property type="entry name" value="StaR_like"/>
    <property type="match status" value="1"/>
</dbReference>
<gene>
    <name evidence="5" type="ORF">ACFSKO_06585</name>
</gene>
<evidence type="ECO:0000256" key="3">
    <source>
        <dbReference type="ARBA" id="ARBA00022737"/>
    </source>
</evidence>
<proteinExistence type="inferred from homology"/>
<dbReference type="PANTHER" id="PTHR16263:SF4">
    <property type="entry name" value="TETRATRICOPEPTIDE REPEAT PROTEIN 38"/>
    <property type="match status" value="1"/>
</dbReference>
<organism evidence="5 6">
    <name type="scientific">Kiloniella antarctica</name>
    <dbReference type="NCBI Taxonomy" id="1550907"/>
    <lineage>
        <taxon>Bacteria</taxon>
        <taxon>Pseudomonadati</taxon>
        <taxon>Pseudomonadota</taxon>
        <taxon>Alphaproteobacteria</taxon>
        <taxon>Rhodospirillales</taxon>
        <taxon>Kiloniellaceae</taxon>
        <taxon>Kiloniella</taxon>
    </lineage>
</organism>
<dbReference type="SUPFAM" id="SSF48452">
    <property type="entry name" value="TPR-like"/>
    <property type="match status" value="1"/>
</dbReference>
<keyword evidence="6" id="KW-1185">Reference proteome</keyword>
<keyword evidence="4" id="KW-0802">TPR repeat</keyword>
<evidence type="ECO:0000313" key="6">
    <source>
        <dbReference type="Proteomes" id="UP001597294"/>
    </source>
</evidence>
<keyword evidence="3" id="KW-0677">Repeat</keyword>
<dbReference type="InterPro" id="IPR011990">
    <property type="entry name" value="TPR-like_helical_dom_sf"/>
</dbReference>
<evidence type="ECO:0000313" key="5">
    <source>
        <dbReference type="EMBL" id="MFD2205266.1"/>
    </source>
</evidence>